<dbReference type="InterPro" id="IPR050553">
    <property type="entry name" value="Thioredoxin_ResA/DsbE_sf"/>
</dbReference>
<keyword evidence="4" id="KW-0676">Redox-active center</keyword>
<evidence type="ECO:0000256" key="2">
    <source>
        <dbReference type="ARBA" id="ARBA00022748"/>
    </source>
</evidence>
<dbReference type="AlphaFoldDB" id="A0A1G8AX50"/>
<protein>
    <submittedName>
        <fullName evidence="6">Peroxiredoxin</fullName>
    </submittedName>
</protein>
<keyword evidence="3" id="KW-1015">Disulfide bond</keyword>
<sequence length="393" mass="43748">MSPFVAKIRQTLTFQTNPAMRYTYLLITMLLSSFVNAQNGAFTIEGKLGSPQSGKVLFYIADIISGTVRADSADVKGGRFTFKGNTPAPMKAILYSLADNSRLDFFVEQGKIRVESKDSLNNALVSAGKLNADFAVLRKITDVIENDRRKYDQAMKAAMDASPEKKQDVQFQKDWERKRKASQEELTNAYREFAQNNPDNTASVFAVASITGQENDLAQMKSLFERLGEPARNSALGKTYAAKIDKLERVGIGAIAPAFTQADTAGKAVSLKDFRGKYVLIDFWASWCGPCRAENPNLVKAYERYKDRNFTVVGISLDRTTARAAWLNAIKKDGLPWTQLSDLKGWDNEVCKMYSIESVPKNFLVDPDGRIVAKDLRGEALDNKLSELLAEKK</sequence>
<evidence type="ECO:0000256" key="3">
    <source>
        <dbReference type="ARBA" id="ARBA00023157"/>
    </source>
</evidence>
<dbReference type="OrthoDB" id="6399635at2"/>
<dbReference type="Proteomes" id="UP000198748">
    <property type="component" value="Unassembled WGS sequence"/>
</dbReference>
<accession>A0A1G8AX50</accession>
<evidence type="ECO:0000313" key="7">
    <source>
        <dbReference type="Proteomes" id="UP000198748"/>
    </source>
</evidence>
<gene>
    <name evidence="6" type="ORF">SAMN04487996_13233</name>
</gene>
<proteinExistence type="predicted"/>
<dbReference type="PANTHER" id="PTHR42852">
    <property type="entry name" value="THIOL:DISULFIDE INTERCHANGE PROTEIN DSBE"/>
    <property type="match status" value="1"/>
</dbReference>
<dbReference type="InterPro" id="IPR000866">
    <property type="entry name" value="AhpC/TSA"/>
</dbReference>
<dbReference type="Pfam" id="PF14289">
    <property type="entry name" value="DUF4369"/>
    <property type="match status" value="1"/>
</dbReference>
<dbReference type="PROSITE" id="PS51352">
    <property type="entry name" value="THIOREDOXIN_2"/>
    <property type="match status" value="1"/>
</dbReference>
<reference evidence="7" key="1">
    <citation type="submission" date="2016-10" db="EMBL/GenBank/DDBJ databases">
        <authorList>
            <person name="Varghese N."/>
            <person name="Submissions S."/>
        </authorList>
    </citation>
    <scope>NUCLEOTIDE SEQUENCE [LARGE SCALE GENOMIC DNA]</scope>
    <source>
        <strain evidence="7">DSM 25329</strain>
    </source>
</reference>
<dbReference type="InterPro" id="IPR017937">
    <property type="entry name" value="Thioredoxin_CS"/>
</dbReference>
<keyword evidence="7" id="KW-1185">Reference proteome</keyword>
<dbReference type="Gene3D" id="3.40.30.10">
    <property type="entry name" value="Glutaredoxin"/>
    <property type="match status" value="1"/>
</dbReference>
<dbReference type="PANTHER" id="PTHR42852:SF6">
    <property type="entry name" value="THIOL:DISULFIDE INTERCHANGE PROTEIN DSBE"/>
    <property type="match status" value="1"/>
</dbReference>
<dbReference type="InterPro" id="IPR025380">
    <property type="entry name" value="DUF4369"/>
</dbReference>
<evidence type="ECO:0000256" key="1">
    <source>
        <dbReference type="ARBA" id="ARBA00004196"/>
    </source>
</evidence>
<comment type="subcellular location">
    <subcellularLocation>
        <location evidence="1">Cell envelope</location>
    </subcellularLocation>
</comment>
<dbReference type="InterPro" id="IPR013766">
    <property type="entry name" value="Thioredoxin_domain"/>
</dbReference>
<dbReference type="Pfam" id="PF00578">
    <property type="entry name" value="AhpC-TSA"/>
    <property type="match status" value="1"/>
</dbReference>
<evidence type="ECO:0000313" key="6">
    <source>
        <dbReference type="EMBL" id="SDH24960.1"/>
    </source>
</evidence>
<dbReference type="GO" id="GO:0016209">
    <property type="term" value="F:antioxidant activity"/>
    <property type="evidence" value="ECO:0007669"/>
    <property type="project" value="InterPro"/>
</dbReference>
<dbReference type="STRING" id="659014.SAMN04487996_13233"/>
<evidence type="ECO:0000256" key="4">
    <source>
        <dbReference type="ARBA" id="ARBA00023284"/>
    </source>
</evidence>
<dbReference type="PROSITE" id="PS00194">
    <property type="entry name" value="THIOREDOXIN_1"/>
    <property type="match status" value="1"/>
</dbReference>
<evidence type="ECO:0000259" key="5">
    <source>
        <dbReference type="PROSITE" id="PS51352"/>
    </source>
</evidence>
<feature type="domain" description="Thioredoxin" evidence="5">
    <location>
        <begin position="250"/>
        <end position="393"/>
    </location>
</feature>
<dbReference type="CDD" id="cd02966">
    <property type="entry name" value="TlpA_like_family"/>
    <property type="match status" value="1"/>
</dbReference>
<dbReference type="SUPFAM" id="SSF52833">
    <property type="entry name" value="Thioredoxin-like"/>
    <property type="match status" value="1"/>
</dbReference>
<organism evidence="6 7">
    <name type="scientific">Dyadobacter soli</name>
    <dbReference type="NCBI Taxonomy" id="659014"/>
    <lineage>
        <taxon>Bacteria</taxon>
        <taxon>Pseudomonadati</taxon>
        <taxon>Bacteroidota</taxon>
        <taxon>Cytophagia</taxon>
        <taxon>Cytophagales</taxon>
        <taxon>Spirosomataceae</taxon>
        <taxon>Dyadobacter</taxon>
    </lineage>
</organism>
<dbReference type="GO" id="GO:0030313">
    <property type="term" value="C:cell envelope"/>
    <property type="evidence" value="ECO:0007669"/>
    <property type="project" value="UniProtKB-SubCell"/>
</dbReference>
<dbReference type="GO" id="GO:0016491">
    <property type="term" value="F:oxidoreductase activity"/>
    <property type="evidence" value="ECO:0007669"/>
    <property type="project" value="InterPro"/>
</dbReference>
<dbReference type="InterPro" id="IPR036249">
    <property type="entry name" value="Thioredoxin-like_sf"/>
</dbReference>
<dbReference type="EMBL" id="FNAN01000032">
    <property type="protein sequence ID" value="SDH24960.1"/>
    <property type="molecule type" value="Genomic_DNA"/>
</dbReference>
<keyword evidence="2" id="KW-0201">Cytochrome c-type biogenesis</keyword>
<name>A0A1G8AX50_9BACT</name>
<dbReference type="GO" id="GO:0017004">
    <property type="term" value="P:cytochrome complex assembly"/>
    <property type="evidence" value="ECO:0007669"/>
    <property type="project" value="UniProtKB-KW"/>
</dbReference>